<evidence type="ECO:0000256" key="1">
    <source>
        <dbReference type="SAM" id="MobiDB-lite"/>
    </source>
</evidence>
<dbReference type="AlphaFoldDB" id="A0ABD5RQD0"/>
<sequence>MVLPRMREVRTVSNDGLAESYLREWLNRERERDDGIAPPPWVAEIDDPVARKAMAMMAQSFDPVESSEQVSSFEETELFERAYEFSGGESLYDDVRNGNVGRSSYRKGRGGSESIDASSWGAAEVLTEKLWRPSDDDHMLNLMVYGPAPSIAKGSNTGKGKTDFSYTAIDGGIRAYAAVGKTLQACTNNTTDTFPTVKTWSEALEWMQETDGPKVLMLDEAAQGLKFQDMTAGDVLSLAMRLMRKYQCHLILIAHTGKDIPKDVRRSVVFARKDTKTRVTLGNKLDEDSSGDMQIRNVEYELRNLPPTNLAYSSMDDEGEFTWDIDDDDSGETEGLGEEDGDFPECEAINSSNNEPCEKEAMYPRGDPTYCGTHRSRL</sequence>
<gene>
    <name evidence="2" type="ORF">ACFPYI_13750</name>
</gene>
<keyword evidence="3" id="KW-1185">Reference proteome</keyword>
<dbReference type="InterPro" id="IPR027417">
    <property type="entry name" value="P-loop_NTPase"/>
</dbReference>
<dbReference type="EMBL" id="JBHSQH010000001">
    <property type="protein sequence ID" value="MFC5972400.1"/>
    <property type="molecule type" value="Genomic_DNA"/>
</dbReference>
<proteinExistence type="predicted"/>
<accession>A0ABD5RQD0</accession>
<reference evidence="2 3" key="1">
    <citation type="journal article" date="2019" name="Int. J. Syst. Evol. Microbiol.">
        <title>The Global Catalogue of Microorganisms (GCM) 10K type strain sequencing project: providing services to taxonomists for standard genome sequencing and annotation.</title>
        <authorList>
            <consortium name="The Broad Institute Genomics Platform"/>
            <consortium name="The Broad Institute Genome Sequencing Center for Infectious Disease"/>
            <person name="Wu L."/>
            <person name="Ma J."/>
        </authorList>
    </citation>
    <scope>NUCLEOTIDE SEQUENCE [LARGE SCALE GENOMIC DNA]</scope>
    <source>
        <strain evidence="2 3">CGMCC 1.12543</strain>
    </source>
</reference>
<comment type="caution">
    <text evidence="2">The sequence shown here is derived from an EMBL/GenBank/DDBJ whole genome shotgun (WGS) entry which is preliminary data.</text>
</comment>
<dbReference type="Gene3D" id="3.40.50.300">
    <property type="entry name" value="P-loop containing nucleotide triphosphate hydrolases"/>
    <property type="match status" value="1"/>
</dbReference>
<feature type="compositionally biased region" description="Acidic residues" evidence="1">
    <location>
        <begin position="325"/>
        <end position="345"/>
    </location>
</feature>
<dbReference type="RefSeq" id="WP_247415660.1">
    <property type="nucleotide sequence ID" value="NZ_JALLGW010000001.1"/>
</dbReference>
<evidence type="ECO:0000313" key="3">
    <source>
        <dbReference type="Proteomes" id="UP001596099"/>
    </source>
</evidence>
<dbReference type="Proteomes" id="UP001596099">
    <property type="component" value="Unassembled WGS sequence"/>
</dbReference>
<feature type="region of interest" description="Disordered" evidence="1">
    <location>
        <begin position="325"/>
        <end position="378"/>
    </location>
</feature>
<name>A0ABD5RQD0_9EURY</name>
<evidence type="ECO:0008006" key="4">
    <source>
        <dbReference type="Google" id="ProtNLM"/>
    </source>
</evidence>
<evidence type="ECO:0000313" key="2">
    <source>
        <dbReference type="EMBL" id="MFC5972400.1"/>
    </source>
</evidence>
<protein>
    <recommendedName>
        <fullName evidence="4">ATP-binding protein</fullName>
    </recommendedName>
</protein>
<organism evidence="2 3">
    <name type="scientific">Halomarina salina</name>
    <dbReference type="NCBI Taxonomy" id="1872699"/>
    <lineage>
        <taxon>Archaea</taxon>
        <taxon>Methanobacteriati</taxon>
        <taxon>Methanobacteriota</taxon>
        <taxon>Stenosarchaea group</taxon>
        <taxon>Halobacteria</taxon>
        <taxon>Halobacteriales</taxon>
        <taxon>Natronomonadaceae</taxon>
        <taxon>Halomarina</taxon>
    </lineage>
</organism>
<dbReference type="SUPFAM" id="SSF52540">
    <property type="entry name" value="P-loop containing nucleoside triphosphate hydrolases"/>
    <property type="match status" value="1"/>
</dbReference>